<evidence type="ECO:0000256" key="1">
    <source>
        <dbReference type="ARBA" id="ARBA00023110"/>
    </source>
</evidence>
<dbReference type="EMBL" id="CP003346">
    <property type="protein sequence ID" value="AGA77602.1"/>
    <property type="molecule type" value="Genomic_DNA"/>
</dbReference>
<feature type="signal peptide" evidence="3">
    <location>
        <begin position="1"/>
        <end position="21"/>
    </location>
</feature>
<keyword evidence="3" id="KW-0732">Signal</keyword>
<keyword evidence="1 3" id="KW-0697">Rotamase</keyword>
<dbReference type="Gene3D" id="2.40.100.10">
    <property type="entry name" value="Cyclophilin-like"/>
    <property type="match status" value="1"/>
</dbReference>
<dbReference type="STRING" id="926556.Echvi_1331"/>
<comment type="similarity">
    <text evidence="3">Belongs to the cyclophilin-type PPIase family.</text>
</comment>
<dbReference type="PANTHER" id="PTHR45625">
    <property type="entry name" value="PEPTIDYL-PROLYL CIS-TRANS ISOMERASE-RELATED"/>
    <property type="match status" value="1"/>
</dbReference>
<dbReference type="AlphaFoldDB" id="L0FWD1"/>
<dbReference type="InterPro" id="IPR002130">
    <property type="entry name" value="Cyclophilin-type_PPIase_dom"/>
</dbReference>
<keyword evidence="6" id="KW-1185">Reference proteome</keyword>
<dbReference type="HOGENOM" id="CLU_012062_16_0_10"/>
<dbReference type="PATRIC" id="fig|926556.3.peg.1414"/>
<keyword evidence="2 3" id="KW-0413">Isomerase</keyword>
<gene>
    <name evidence="5" type="ordered locus">Echvi_1331</name>
</gene>
<sequence>MKGYFLLSLVCMVLFSCNSGAGKKYQIGQINTPKGEMLLWLYDETPEHKKSFIRLANAHYWDSLSFNRVIEDFVIQGGCPDTPEGFADSPYLLEPEFVDTIRHVYGAVGAGRDDNPEKRSAGCQLYIVHDKEGIPRLDDNYTVFGQVFKGLDVLEAIAHVPADSTDTPLKTISMEVKVIEMTAAELEKIGYTIP</sequence>
<dbReference type="PROSITE" id="PS51257">
    <property type="entry name" value="PROKAR_LIPOPROTEIN"/>
    <property type="match status" value="1"/>
</dbReference>
<accession>L0FWD1</accession>
<dbReference type="SUPFAM" id="SSF50891">
    <property type="entry name" value="Cyclophilin-like"/>
    <property type="match status" value="1"/>
</dbReference>
<organism evidence="5 6">
    <name type="scientific">Echinicola vietnamensis (strain DSM 17526 / LMG 23754 / KMM 6221)</name>
    <dbReference type="NCBI Taxonomy" id="926556"/>
    <lineage>
        <taxon>Bacteria</taxon>
        <taxon>Pseudomonadati</taxon>
        <taxon>Bacteroidota</taxon>
        <taxon>Cytophagia</taxon>
        <taxon>Cytophagales</taxon>
        <taxon>Cyclobacteriaceae</taxon>
        <taxon>Echinicola</taxon>
    </lineage>
</organism>
<dbReference type="InterPro" id="IPR044666">
    <property type="entry name" value="Cyclophilin_A-like"/>
</dbReference>
<feature type="domain" description="PPIase cyclophilin-type" evidence="4">
    <location>
        <begin position="24"/>
        <end position="174"/>
    </location>
</feature>
<evidence type="ECO:0000256" key="3">
    <source>
        <dbReference type="RuleBase" id="RU363019"/>
    </source>
</evidence>
<dbReference type="Pfam" id="PF00160">
    <property type="entry name" value="Pro_isomerase"/>
    <property type="match status" value="1"/>
</dbReference>
<evidence type="ECO:0000313" key="5">
    <source>
        <dbReference type="EMBL" id="AGA77602.1"/>
    </source>
</evidence>
<dbReference type="PROSITE" id="PS50072">
    <property type="entry name" value="CSA_PPIASE_2"/>
    <property type="match status" value="1"/>
</dbReference>
<name>L0FWD1_ECHVK</name>
<dbReference type="InterPro" id="IPR029000">
    <property type="entry name" value="Cyclophilin-like_dom_sf"/>
</dbReference>
<dbReference type="GO" id="GO:0003755">
    <property type="term" value="F:peptidyl-prolyl cis-trans isomerase activity"/>
    <property type="evidence" value="ECO:0007669"/>
    <property type="project" value="UniProtKB-UniRule"/>
</dbReference>
<comment type="catalytic activity">
    <reaction evidence="3">
        <text>[protein]-peptidylproline (omega=180) = [protein]-peptidylproline (omega=0)</text>
        <dbReference type="Rhea" id="RHEA:16237"/>
        <dbReference type="Rhea" id="RHEA-COMP:10747"/>
        <dbReference type="Rhea" id="RHEA-COMP:10748"/>
        <dbReference type="ChEBI" id="CHEBI:83833"/>
        <dbReference type="ChEBI" id="CHEBI:83834"/>
        <dbReference type="EC" id="5.2.1.8"/>
    </reaction>
</comment>
<dbReference type="eggNOG" id="COG0652">
    <property type="taxonomic scope" value="Bacteria"/>
</dbReference>
<comment type="function">
    <text evidence="3">PPIases accelerate the folding of proteins. It catalyzes the cis-trans isomerization of proline imidic peptide bonds in oligopeptides.</text>
</comment>
<dbReference type="PANTHER" id="PTHR45625:SF4">
    <property type="entry name" value="PEPTIDYLPROLYL ISOMERASE DOMAIN AND WD REPEAT-CONTAINING PROTEIN 1"/>
    <property type="match status" value="1"/>
</dbReference>
<evidence type="ECO:0000313" key="6">
    <source>
        <dbReference type="Proteomes" id="UP000010796"/>
    </source>
</evidence>
<dbReference type="PRINTS" id="PR00153">
    <property type="entry name" value="CSAPPISMRASE"/>
</dbReference>
<dbReference type="RefSeq" id="WP_015265166.1">
    <property type="nucleotide sequence ID" value="NC_019904.1"/>
</dbReference>
<dbReference type="OrthoDB" id="9807797at2"/>
<protein>
    <recommendedName>
        <fullName evidence="3">Peptidyl-prolyl cis-trans isomerase</fullName>
        <shortName evidence="3">PPIase</shortName>
        <ecNumber evidence="3">5.2.1.8</ecNumber>
    </recommendedName>
</protein>
<evidence type="ECO:0000259" key="4">
    <source>
        <dbReference type="PROSITE" id="PS50072"/>
    </source>
</evidence>
<proteinExistence type="inferred from homology"/>
<feature type="chain" id="PRO_5006527646" description="Peptidyl-prolyl cis-trans isomerase" evidence="3">
    <location>
        <begin position="22"/>
        <end position="194"/>
    </location>
</feature>
<dbReference type="KEGG" id="evi:Echvi_1331"/>
<dbReference type="EC" id="5.2.1.8" evidence="3"/>
<dbReference type="Proteomes" id="UP000010796">
    <property type="component" value="Chromosome"/>
</dbReference>
<reference evidence="6" key="1">
    <citation type="submission" date="2012-02" db="EMBL/GenBank/DDBJ databases">
        <title>The complete genome of Echinicola vietnamensis DSM 17526.</title>
        <authorList>
            <person name="Lucas S."/>
            <person name="Copeland A."/>
            <person name="Lapidus A."/>
            <person name="Glavina del Rio T."/>
            <person name="Dalin E."/>
            <person name="Tice H."/>
            <person name="Bruce D."/>
            <person name="Goodwin L."/>
            <person name="Pitluck S."/>
            <person name="Peters L."/>
            <person name="Ovchinnikova G."/>
            <person name="Teshima H."/>
            <person name="Kyrpides N."/>
            <person name="Mavromatis K."/>
            <person name="Ivanova N."/>
            <person name="Brettin T."/>
            <person name="Detter J.C."/>
            <person name="Han C."/>
            <person name="Larimer F."/>
            <person name="Land M."/>
            <person name="Hauser L."/>
            <person name="Markowitz V."/>
            <person name="Cheng J.-F."/>
            <person name="Hugenholtz P."/>
            <person name="Woyke T."/>
            <person name="Wu D."/>
            <person name="Brambilla E."/>
            <person name="Klenk H.-P."/>
            <person name="Eisen J.A."/>
        </authorList>
    </citation>
    <scope>NUCLEOTIDE SEQUENCE [LARGE SCALE GENOMIC DNA]</scope>
    <source>
        <strain evidence="6">DSM 17526 / LMG 23754 / KMM 6221</strain>
    </source>
</reference>
<evidence type="ECO:0000256" key="2">
    <source>
        <dbReference type="ARBA" id="ARBA00023235"/>
    </source>
</evidence>